<reference evidence="6" key="1">
    <citation type="journal article" date="2020" name="mSystems">
        <title>Genome- and Community-Level Interaction Insights into Carbon Utilization and Element Cycling Functions of Hydrothermarchaeota in Hydrothermal Sediment.</title>
        <authorList>
            <person name="Zhou Z."/>
            <person name="Liu Y."/>
            <person name="Xu W."/>
            <person name="Pan J."/>
            <person name="Luo Z.H."/>
            <person name="Li M."/>
        </authorList>
    </citation>
    <scope>NUCLEOTIDE SEQUENCE [LARGE SCALE GENOMIC DNA]</scope>
    <source>
        <strain evidence="6">HyVt-633</strain>
    </source>
</reference>
<dbReference type="GO" id="GO:0009401">
    <property type="term" value="P:phosphoenolpyruvate-dependent sugar phosphotransferase system"/>
    <property type="evidence" value="ECO:0007669"/>
    <property type="project" value="InterPro"/>
</dbReference>
<gene>
    <name evidence="6" type="ORF">ENL07_05075</name>
</gene>
<dbReference type="PANTHER" id="PTHR46244">
    <property type="entry name" value="PHOSPHOENOLPYRUVATE-PROTEIN PHOSPHOTRANSFERASE"/>
    <property type="match status" value="1"/>
</dbReference>
<evidence type="ECO:0000256" key="1">
    <source>
        <dbReference type="ARBA" id="ARBA00007837"/>
    </source>
</evidence>
<dbReference type="GO" id="GO:0016740">
    <property type="term" value="F:transferase activity"/>
    <property type="evidence" value="ECO:0007669"/>
    <property type="project" value="UniProtKB-KW"/>
</dbReference>
<evidence type="ECO:0000313" key="6">
    <source>
        <dbReference type="EMBL" id="HHE31997.1"/>
    </source>
</evidence>
<evidence type="ECO:0000256" key="2">
    <source>
        <dbReference type="ARBA" id="ARBA00022679"/>
    </source>
</evidence>
<feature type="coiled-coil region" evidence="3">
    <location>
        <begin position="52"/>
        <end position="91"/>
    </location>
</feature>
<proteinExistence type="inferred from homology"/>
<dbReference type="Proteomes" id="UP000886058">
    <property type="component" value="Unassembled WGS sequence"/>
</dbReference>
<dbReference type="Gene3D" id="1.10.274.10">
    <property type="entry name" value="PtsI, HPr-binding domain"/>
    <property type="match status" value="1"/>
</dbReference>
<dbReference type="SUPFAM" id="SSF47831">
    <property type="entry name" value="Enzyme I of the PEP:sugar phosphotransferase system HPr-binding (sub)domain"/>
    <property type="match status" value="1"/>
</dbReference>
<feature type="non-terminal residue" evidence="6">
    <location>
        <position position="146"/>
    </location>
</feature>
<comment type="similarity">
    <text evidence="1">Belongs to the PEP-utilizing enzyme family.</text>
</comment>
<dbReference type="EMBL" id="DRSQ01000106">
    <property type="protein sequence ID" value="HHE31997.1"/>
    <property type="molecule type" value="Genomic_DNA"/>
</dbReference>
<dbReference type="InterPro" id="IPR036618">
    <property type="entry name" value="PtsI_HPr-bd_sf"/>
</dbReference>
<accession>A0A7C5DE44</accession>
<keyword evidence="2" id="KW-0808">Transferase</keyword>
<dbReference type="Gene3D" id="3.50.30.10">
    <property type="entry name" value="Phosphohistidine domain"/>
    <property type="match status" value="1"/>
</dbReference>
<feature type="region of interest" description="Disordered" evidence="4">
    <location>
        <begin position="1"/>
        <end position="33"/>
    </location>
</feature>
<dbReference type="InterPro" id="IPR050499">
    <property type="entry name" value="PEP-utilizing_PTS_enzyme"/>
</dbReference>
<feature type="domain" description="Phosphotransferase system enzyme I N-terminal" evidence="5">
    <location>
        <begin position="34"/>
        <end position="146"/>
    </location>
</feature>
<comment type="caution">
    <text evidence="6">The sequence shown here is derived from an EMBL/GenBank/DDBJ whole genome shotgun (WGS) entry which is preliminary data.</text>
</comment>
<protein>
    <submittedName>
        <fullName evidence="6">Phosphoenolpyruvate--protein phosphotransferase</fullName>
    </submittedName>
</protein>
<dbReference type="Pfam" id="PF05524">
    <property type="entry name" value="PEP-utilisers_N"/>
    <property type="match status" value="1"/>
</dbReference>
<organism evidence="6">
    <name type="scientific">Chlorobaculum parvum</name>
    <dbReference type="NCBI Taxonomy" id="274539"/>
    <lineage>
        <taxon>Bacteria</taxon>
        <taxon>Pseudomonadati</taxon>
        <taxon>Chlorobiota</taxon>
        <taxon>Chlorobiia</taxon>
        <taxon>Chlorobiales</taxon>
        <taxon>Chlorobiaceae</taxon>
        <taxon>Chlorobaculum</taxon>
    </lineage>
</organism>
<name>A0A7C5DE44_9CHLB</name>
<dbReference type="AlphaFoldDB" id="A0A7C5DE44"/>
<keyword evidence="3" id="KW-0175">Coiled coil</keyword>
<sequence>MVYKKAPKSSGDLPDSSQTPAHPATSAEKERRYSGIGSSKGFAVGEAHEFVKEIIDHKIAELNEENIEEEIERFQAALNRSEKELKKIERVTTRKIGKLYSDLFQAQIMLLRDPVLIDTITRRIRQELKPAHLCIEQEFEQYLGNF</sequence>
<evidence type="ECO:0000256" key="3">
    <source>
        <dbReference type="SAM" id="Coils"/>
    </source>
</evidence>
<evidence type="ECO:0000256" key="4">
    <source>
        <dbReference type="SAM" id="MobiDB-lite"/>
    </source>
</evidence>
<evidence type="ECO:0000259" key="5">
    <source>
        <dbReference type="Pfam" id="PF05524"/>
    </source>
</evidence>
<dbReference type="PANTHER" id="PTHR46244:SF3">
    <property type="entry name" value="PHOSPHOENOLPYRUVATE-PROTEIN PHOSPHOTRANSFERASE"/>
    <property type="match status" value="1"/>
</dbReference>
<dbReference type="InterPro" id="IPR008731">
    <property type="entry name" value="PTS_EIN"/>
</dbReference>